<sequence length="2364" mass="270062">MAIRCIPTTKEVEELARKLQGETVASVKALIALWQEKNNKDIDTFPTAKELNDFRAKQRQATTGVNSYSGRITPDENTVFVFGSNPEGRHGAGAARVAREQFGAVYGQGEGLQGNAYALPTKDLRVKENNGLRSISPEQIIENIRKMYQVATENPDKQFKVAYTNGLTERTLNGYTGEEMINMFIEAGDIPSNVYFSEVWVNSGKFAKPQAESSFREDLAKVSQTFTPIERKNRVNLITRLFSNKVTSALEIMKSNLNKRIEAATSYEQQRELIDDMTKLTRPQVIRRLGPSNIFKKVRQTFSAYTEATQEERVELELANINADPKAARLSDEQKLKAAQMKAERQYKSFMKILDNFQALAEEASANFSLTEGVVMDIRNDYNLDEDTNTDAVDEEGNSIDNSAENKEENYKDGWMTNVREVASYSSLSNRVRNIIRQIPRLNRRGTYDYDDLGYEQYLEPSYVHSELIQGLRDMVDAKDMIPMLNNLAARKPWVRQILQKVESDNQVFTAFYRAYRKDYLSYWIQKRKPIGDGSFKTETMSINKAEGTAHYFDEWRDNYEFGNILDSDSLYDKNGDIHLSKAKTGLEIVNNILSQFSRVDREDEIRLSNDTKVNDDLMKALNMLGISIGKQTLQESLNYAIDNTSYPVAIRQVLEALRTIYYDLNKGNDKVTDGQPADLVNIYGSQFNSIAEVFNFVDEDTVESSVRQGDKTRYAHVNPSYLTTLLKKLRREGFEEFIDAEYGAVDWFNKNGVWRNQWIEDIRNDQRVRDKLDHMVLLEFNRKEYSRWNALDATLALFNQYFAEPSKEDTGFAWYQVPMLSDSQSAEFIRQKRYIADYENVISDKMITLVKQELDRIALVKKRAESGVDEIGNFDITKKSKGGAEFKFFPELNTMKFDGLSFEETLTNIKNNATLEEVNQFIKDTVTGIMNDRFNLAIENWRKIGIFDRVSDAKDAKFVNFNRYSEDGVISDLKEWYWNSTYAQSQMIQLLTTDLAYYKDLEDFQKRNKQVHAPSERLNTLATWNGNPVLARDSNGEPRKERTIYLKDDEHKSLSFDDIKEVVDAKVAKGELTDYDRAVILGKYEKVNVADAQAYRSLDSFRATQIMADMWSQEEEDAYNNFKDNKWSARDFTVLWNTRKPYLYTQSNQSNQVDEGQIRVPTQNKNSEMILLTQAIFGEILASPKMKAMSDFMKKYEIDVIQFESTVKDGKQGVIDINGVESYEEVIGVLEQSTGVASGMANPNYVHEFDYNDYGIQTATPEHGIDKEQLVGTQIRRLIGADIADDAILTYGKKSMTKAQWFDYFNAVNVANIREKFEEVQKIFGSPKEVEKILQSEIRNNPRYGTDLLEALSLNEQGEFTIPLDDPSQALRIQSLLNSVIKSRITKQKIKGGALIQASAYGLARKPQMVFEGEGENKKLKYMECYLPCPSEKLYDLLLDPNTHELDINKKDESGKFIVPEKLREVIGYRVPTEDKYSMAPLRVIGFLPRQVGSVIILPEDITTIAGSDFDVDKMYVMFHDFYLEDFDRARARKDFEKANAGTANLINQMLGLEEDIEENDVYKEWFKENQEMYRHDTPKVVPYKYNYNKVSGDSKMDIYNNAKANNKPQRDSQMIDLMWSVLTNSDTAGKFLNPGGFDEQKRTARLATILQNNTLDQLKSKYGGVDKLLNYSLDELDNIVRESKQVLNPLTPDTWVNLHQRNMSGASLIGIAANHNASHALMQSTQLGIAPEYVLTINGHQYNSFHDIKNAEGKFITRNVSGFLAAFVDNAKDPIAGDMNFNMVTADLAFTLLRMGHSPMTTGLIISQPIVREITEMIENTRRGMTDVINEVLEKYKKLAGGENINTRDKINSHNFTDSELASNIAAANNPSGNSSNIEEAQFFGNQLMVGYMFSKLSKLSTALGDLTQATRADTQNGAAGPSIAANVVKIERVDDLLNKSQEEGYPLTGIDFIGFGMDENAIINSPTPILQAMFTYGIEGTEDMFKPYVPYYTDNYNKAIAMLKDVTKFGRLDEKTRNSIYNDILTYYMSQYSQFGADDTRTAQEKRDYFINQFPQEFAKFKEAHPELSKLSFINRLKVIGRTKYKPVPSIVFTNVGKITPMQKEQYIRDWTTLLYMNEETSQMAKDLFTYNYFKGFGFSPSGFGHLTSTQVKLNSRDYIRSLREVMTNPIDVNNFWRQYVRNHMDNRSLVPDVSKSSIEVGVDTEGFNIKLDKYSSFDDKQLAKPFDPSTDKEFTYHEYVYFNVKGREMYFQLINVDAGTAEYSRIKPLGLKNQYVEYQYGMDASAMESVVSSAEPSTSFNDIYDDYTPVEDTRDIRDVPHPISDVARVLGYEVSEDMINELANLTPNDFDPASGESFCL</sequence>
<dbReference type="EMBL" id="MZ130485">
    <property type="protein sequence ID" value="QWM90110.1"/>
    <property type="molecule type" value="Genomic_DNA"/>
</dbReference>
<organism evidence="1 2">
    <name type="scientific">uncultured phage cr18_1</name>
    <dbReference type="NCBI Taxonomy" id="2986407"/>
    <lineage>
        <taxon>Viruses</taxon>
        <taxon>Duplodnaviria</taxon>
        <taxon>Heunggongvirae</taxon>
        <taxon>Uroviricota</taxon>
        <taxon>Caudoviricetes</taxon>
        <taxon>Crassvirales</taxon>
        <taxon>Steigviridae</taxon>
        <taxon>Asinivirinae</taxon>
        <taxon>Lebriduvirus</taxon>
        <taxon>Lebriduvirus gastrointestinalis</taxon>
    </lineage>
</organism>
<name>A0AAE7S1P4_9CAUD</name>
<keyword evidence="2" id="KW-1185">Reference proteome</keyword>
<dbReference type="GeneID" id="75691969"/>
<gene>
    <name evidence="1" type="primary">gp_22775</name>
</gene>
<protein>
    <submittedName>
        <fullName evidence="1">Uncharacterized protein</fullName>
    </submittedName>
</protein>
<evidence type="ECO:0000313" key="1">
    <source>
        <dbReference type="EMBL" id="QWM90110.1"/>
    </source>
</evidence>
<proteinExistence type="predicted"/>
<reference evidence="1 2" key="1">
    <citation type="submission" date="2021-04" db="EMBL/GenBank/DDBJ databases">
        <authorList>
            <person name="Shkoporov A.N."/>
            <person name="Stockdale S.R."/>
            <person name="Guerin E."/>
            <person name="Ross R.P."/>
            <person name="Hill C."/>
        </authorList>
    </citation>
    <scope>NUCLEOTIDE SEQUENCE [LARGE SCALE GENOMIC DNA]</scope>
    <source>
        <strain evidence="2">cr18_1</strain>
    </source>
</reference>
<dbReference type="RefSeq" id="YP_010359682.1">
    <property type="nucleotide sequence ID" value="NC_062775.1"/>
</dbReference>
<evidence type="ECO:0000313" key="2">
    <source>
        <dbReference type="Proteomes" id="UP000827799"/>
    </source>
</evidence>
<accession>A0AAE7S1P4</accession>
<dbReference type="KEGG" id="vg:75691969"/>
<dbReference type="Proteomes" id="UP000827799">
    <property type="component" value="Segment"/>
</dbReference>